<protein>
    <submittedName>
        <fullName evidence="2">Uncharacterized protein</fullName>
    </submittedName>
</protein>
<dbReference type="AlphaFoldDB" id="A0A9P4II78"/>
<evidence type="ECO:0000313" key="2">
    <source>
        <dbReference type="EMBL" id="KAF2099773.1"/>
    </source>
</evidence>
<organism evidence="2 3">
    <name type="scientific">Rhizodiscina lignyota</name>
    <dbReference type="NCBI Taxonomy" id="1504668"/>
    <lineage>
        <taxon>Eukaryota</taxon>
        <taxon>Fungi</taxon>
        <taxon>Dikarya</taxon>
        <taxon>Ascomycota</taxon>
        <taxon>Pezizomycotina</taxon>
        <taxon>Dothideomycetes</taxon>
        <taxon>Pleosporomycetidae</taxon>
        <taxon>Aulographales</taxon>
        <taxon>Rhizodiscinaceae</taxon>
        <taxon>Rhizodiscina</taxon>
    </lineage>
</organism>
<comment type="caution">
    <text evidence="2">The sequence shown here is derived from an EMBL/GenBank/DDBJ whole genome shotgun (WGS) entry which is preliminary data.</text>
</comment>
<accession>A0A9P4II78</accession>
<evidence type="ECO:0000256" key="1">
    <source>
        <dbReference type="SAM" id="MobiDB-lite"/>
    </source>
</evidence>
<gene>
    <name evidence="2" type="ORF">NA57DRAFT_55715</name>
</gene>
<reference evidence="2" key="1">
    <citation type="journal article" date="2020" name="Stud. Mycol.">
        <title>101 Dothideomycetes genomes: a test case for predicting lifestyles and emergence of pathogens.</title>
        <authorList>
            <person name="Haridas S."/>
            <person name="Albert R."/>
            <person name="Binder M."/>
            <person name="Bloem J."/>
            <person name="Labutti K."/>
            <person name="Salamov A."/>
            <person name="Andreopoulos B."/>
            <person name="Baker S."/>
            <person name="Barry K."/>
            <person name="Bills G."/>
            <person name="Bluhm B."/>
            <person name="Cannon C."/>
            <person name="Castanera R."/>
            <person name="Culley D."/>
            <person name="Daum C."/>
            <person name="Ezra D."/>
            <person name="Gonzalez J."/>
            <person name="Henrissat B."/>
            <person name="Kuo A."/>
            <person name="Liang C."/>
            <person name="Lipzen A."/>
            <person name="Lutzoni F."/>
            <person name="Magnuson J."/>
            <person name="Mondo S."/>
            <person name="Nolan M."/>
            <person name="Ohm R."/>
            <person name="Pangilinan J."/>
            <person name="Park H.-J."/>
            <person name="Ramirez L."/>
            <person name="Alfaro M."/>
            <person name="Sun H."/>
            <person name="Tritt A."/>
            <person name="Yoshinaga Y."/>
            <person name="Zwiers L.-H."/>
            <person name="Turgeon B."/>
            <person name="Goodwin S."/>
            <person name="Spatafora J."/>
            <person name="Crous P."/>
            <person name="Grigoriev I."/>
        </authorList>
    </citation>
    <scope>NUCLEOTIDE SEQUENCE</scope>
    <source>
        <strain evidence="2">CBS 133067</strain>
    </source>
</reference>
<name>A0A9P4II78_9PEZI</name>
<keyword evidence="3" id="KW-1185">Reference proteome</keyword>
<evidence type="ECO:0000313" key="3">
    <source>
        <dbReference type="Proteomes" id="UP000799772"/>
    </source>
</evidence>
<proteinExistence type="predicted"/>
<sequence length="308" mass="35606">MSVFAMARKTAKKATAMNSTIPTTKPASEKSHHPKNTSSTESPKGLLKVPAELRLKIYEYYLRSSAEIDLWEFLKSIKVAVSDFAKLDQLNEACKKETPRCGNIRKVEQPALARVSRIFRYEMLPMWIQKSFLRCDVEVPFVIFDSWTKKQKDDLFGWLDKMGETLLGNLTEVRFGIVFSSRDWPGRSSIYANLFFAAGKLHARFTYDCSKLEAVVRRMFRELVKTSNYARNGHWNGMLLVDFIRQVHTENTRARLRSAYVNHELPTGQGYYELEMEATPKRVGDFKKGLWVSGKPQTIWWECGRPCH</sequence>
<dbReference type="Proteomes" id="UP000799772">
    <property type="component" value="Unassembled WGS sequence"/>
</dbReference>
<dbReference type="EMBL" id="ML978125">
    <property type="protein sequence ID" value="KAF2099773.1"/>
    <property type="molecule type" value="Genomic_DNA"/>
</dbReference>
<feature type="region of interest" description="Disordered" evidence="1">
    <location>
        <begin position="9"/>
        <end position="44"/>
    </location>
</feature>